<name>A0A3N2DAS7_9MICO</name>
<evidence type="ECO:0000256" key="5">
    <source>
        <dbReference type="ARBA" id="ARBA00022989"/>
    </source>
</evidence>
<feature type="transmembrane region" description="Helical" evidence="7">
    <location>
        <begin position="267"/>
        <end position="288"/>
    </location>
</feature>
<keyword evidence="4 7" id="KW-0812">Transmembrane</keyword>
<feature type="domain" description="ABC transmembrane type-1" evidence="9">
    <location>
        <begin position="99"/>
        <end position="288"/>
    </location>
</feature>
<evidence type="ECO:0000256" key="7">
    <source>
        <dbReference type="RuleBase" id="RU363032"/>
    </source>
</evidence>
<dbReference type="SUPFAM" id="SSF161098">
    <property type="entry name" value="MetI-like"/>
    <property type="match status" value="1"/>
</dbReference>
<keyword evidence="3" id="KW-1003">Cell membrane</keyword>
<keyword evidence="5 7" id="KW-1133">Transmembrane helix</keyword>
<dbReference type="GO" id="GO:0005886">
    <property type="term" value="C:plasma membrane"/>
    <property type="evidence" value="ECO:0007669"/>
    <property type="project" value="UniProtKB-SubCell"/>
</dbReference>
<comment type="subcellular location">
    <subcellularLocation>
        <location evidence="1 7">Cell membrane</location>
        <topology evidence="1 7">Multi-pass membrane protein</topology>
    </subcellularLocation>
</comment>
<evidence type="ECO:0000256" key="6">
    <source>
        <dbReference type="ARBA" id="ARBA00023136"/>
    </source>
</evidence>
<dbReference type="InterPro" id="IPR000515">
    <property type="entry name" value="MetI-like"/>
</dbReference>
<keyword evidence="6 7" id="KW-0472">Membrane</keyword>
<evidence type="ECO:0000256" key="2">
    <source>
        <dbReference type="ARBA" id="ARBA00022448"/>
    </source>
</evidence>
<feature type="transmembrane region" description="Helical" evidence="7">
    <location>
        <begin position="213"/>
        <end position="234"/>
    </location>
</feature>
<feature type="transmembrane region" description="Helical" evidence="7">
    <location>
        <begin position="134"/>
        <end position="155"/>
    </location>
</feature>
<evidence type="ECO:0000256" key="1">
    <source>
        <dbReference type="ARBA" id="ARBA00004651"/>
    </source>
</evidence>
<dbReference type="PROSITE" id="PS50928">
    <property type="entry name" value="ABC_TM1"/>
    <property type="match status" value="1"/>
</dbReference>
<dbReference type="GO" id="GO:0055085">
    <property type="term" value="P:transmembrane transport"/>
    <property type="evidence" value="ECO:0007669"/>
    <property type="project" value="InterPro"/>
</dbReference>
<accession>A0A3N2DAS7</accession>
<keyword evidence="2 7" id="KW-0813">Transport</keyword>
<comment type="similarity">
    <text evidence="7">Belongs to the binding-protein-dependent transport system permease family.</text>
</comment>
<evidence type="ECO:0000256" key="8">
    <source>
        <dbReference type="SAM" id="MobiDB-lite"/>
    </source>
</evidence>
<keyword evidence="10" id="KW-0762">Sugar transport</keyword>
<gene>
    <name evidence="10" type="ORF">EDD28_1508</name>
</gene>
<dbReference type="Gene3D" id="1.10.3720.10">
    <property type="entry name" value="MetI-like"/>
    <property type="match status" value="1"/>
</dbReference>
<dbReference type="InterPro" id="IPR035906">
    <property type="entry name" value="MetI-like_sf"/>
</dbReference>
<dbReference type="PANTHER" id="PTHR43744:SF12">
    <property type="entry name" value="ABC TRANSPORTER PERMEASE PROTEIN MG189-RELATED"/>
    <property type="match status" value="1"/>
</dbReference>
<feature type="compositionally biased region" description="Polar residues" evidence="8">
    <location>
        <begin position="1"/>
        <end position="11"/>
    </location>
</feature>
<feature type="transmembrane region" description="Helical" evidence="7">
    <location>
        <begin position="103"/>
        <end position="125"/>
    </location>
</feature>
<dbReference type="EMBL" id="RKHQ01000001">
    <property type="protein sequence ID" value="ROR96915.1"/>
    <property type="molecule type" value="Genomic_DNA"/>
</dbReference>
<proteinExistence type="inferred from homology"/>
<keyword evidence="11" id="KW-1185">Reference proteome</keyword>
<dbReference type="RefSeq" id="WP_245967957.1">
    <property type="nucleotide sequence ID" value="NZ_CALFQU010000029.1"/>
</dbReference>
<comment type="caution">
    <text evidence="10">The sequence shown here is derived from an EMBL/GenBank/DDBJ whole genome shotgun (WGS) entry which is preliminary data.</text>
</comment>
<feature type="transmembrane region" description="Helical" evidence="7">
    <location>
        <begin position="35"/>
        <end position="60"/>
    </location>
</feature>
<dbReference type="Pfam" id="PF00528">
    <property type="entry name" value="BPD_transp_1"/>
    <property type="match status" value="1"/>
</dbReference>
<feature type="transmembrane region" description="Helical" evidence="7">
    <location>
        <begin position="167"/>
        <end position="184"/>
    </location>
</feature>
<dbReference type="Proteomes" id="UP000275356">
    <property type="component" value="Unassembled WGS sequence"/>
</dbReference>
<reference evidence="10 11" key="1">
    <citation type="submission" date="2018-11" db="EMBL/GenBank/DDBJ databases">
        <title>Sequencing the genomes of 1000 actinobacteria strains.</title>
        <authorList>
            <person name="Klenk H.-P."/>
        </authorList>
    </citation>
    <scope>NUCLEOTIDE SEQUENCE [LARGE SCALE GENOMIC DNA]</scope>
    <source>
        <strain evidence="10 11">DSM 13521</strain>
    </source>
</reference>
<evidence type="ECO:0000256" key="4">
    <source>
        <dbReference type="ARBA" id="ARBA00022692"/>
    </source>
</evidence>
<evidence type="ECO:0000313" key="11">
    <source>
        <dbReference type="Proteomes" id="UP000275356"/>
    </source>
</evidence>
<feature type="region of interest" description="Disordered" evidence="8">
    <location>
        <begin position="1"/>
        <end position="28"/>
    </location>
</feature>
<feature type="compositionally biased region" description="Low complexity" evidence="8">
    <location>
        <begin position="14"/>
        <end position="28"/>
    </location>
</feature>
<evidence type="ECO:0000259" key="9">
    <source>
        <dbReference type="PROSITE" id="PS50928"/>
    </source>
</evidence>
<protein>
    <submittedName>
        <fullName evidence="10">Multiple sugar transport system permease protein/raffinose/stachyose/melibiose transport system permease protein</fullName>
    </submittedName>
</protein>
<dbReference type="PANTHER" id="PTHR43744">
    <property type="entry name" value="ABC TRANSPORTER PERMEASE PROTEIN MG189-RELATED-RELATED"/>
    <property type="match status" value="1"/>
</dbReference>
<sequence>MSAIQKTSSGVPLTGRRAGRTAAAPRRPMPARTRAGVIALNTLLAVMGVFTVFPFVWMVFSAFKSNAEIASLDQTFFPRDWTMANFESIQTKLDFFRLFANSVFLSVSITVLAVYTSLLGGFVFAKYRFRGRGFFFGVILSTMMVTWAVVIIPRYTMFRNAGLVDNYASLIVPAAISAFGIFMMRQSMDAIPDEVLEAARIDGASEIFIFHRIVAPMSINAISALAIFQFLWVWEDYLWPYLMISTQSKQVLAVGLTTFNGQYSTDYGGLFAATTISILPVLVVYLVFQRRFIAGAASAAVKG</sequence>
<dbReference type="CDD" id="cd06261">
    <property type="entry name" value="TM_PBP2"/>
    <property type="match status" value="1"/>
</dbReference>
<evidence type="ECO:0000256" key="3">
    <source>
        <dbReference type="ARBA" id="ARBA00022475"/>
    </source>
</evidence>
<organism evidence="10 11">
    <name type="scientific">Salana multivorans</name>
    <dbReference type="NCBI Taxonomy" id="120377"/>
    <lineage>
        <taxon>Bacteria</taxon>
        <taxon>Bacillati</taxon>
        <taxon>Actinomycetota</taxon>
        <taxon>Actinomycetes</taxon>
        <taxon>Micrococcales</taxon>
        <taxon>Beutenbergiaceae</taxon>
        <taxon>Salana</taxon>
    </lineage>
</organism>
<evidence type="ECO:0000313" key="10">
    <source>
        <dbReference type="EMBL" id="ROR96915.1"/>
    </source>
</evidence>
<dbReference type="AlphaFoldDB" id="A0A3N2DAS7"/>